<reference evidence="14" key="1">
    <citation type="submission" date="2025-08" db="UniProtKB">
        <authorList>
            <consortium name="Ensembl"/>
        </authorList>
    </citation>
    <scope>IDENTIFICATION</scope>
</reference>
<feature type="compositionally biased region" description="Low complexity" evidence="8">
    <location>
        <begin position="78"/>
        <end position="92"/>
    </location>
</feature>
<evidence type="ECO:0000256" key="6">
    <source>
        <dbReference type="ARBA" id="ARBA00022927"/>
    </source>
</evidence>
<feature type="compositionally biased region" description="Pro residues" evidence="8">
    <location>
        <begin position="320"/>
        <end position="339"/>
    </location>
</feature>
<keyword evidence="15" id="KW-1185">Reference proteome</keyword>
<dbReference type="GO" id="GO:0005789">
    <property type="term" value="C:endoplasmic reticulum membrane"/>
    <property type="evidence" value="ECO:0007669"/>
    <property type="project" value="UniProtKB-SubCell"/>
</dbReference>
<dbReference type="InterPro" id="IPR036174">
    <property type="entry name" value="Znf_Sec23_Sec24_sf"/>
</dbReference>
<dbReference type="GO" id="GO:0030127">
    <property type="term" value="C:COPII vesicle coat"/>
    <property type="evidence" value="ECO:0007669"/>
    <property type="project" value="InterPro"/>
</dbReference>
<dbReference type="Proteomes" id="UP000694427">
    <property type="component" value="Unplaced"/>
</dbReference>
<feature type="compositionally biased region" description="Pro residues" evidence="8">
    <location>
        <begin position="182"/>
        <end position="193"/>
    </location>
</feature>
<dbReference type="Gene3D" id="1.20.120.730">
    <property type="entry name" value="Sec23/Sec24 helical domain"/>
    <property type="match status" value="1"/>
</dbReference>
<feature type="compositionally biased region" description="Low complexity" evidence="8">
    <location>
        <begin position="500"/>
        <end position="518"/>
    </location>
</feature>
<sequence length="1328" mass="144094">MIRWEFCCASSPAAHVFRPLKASERLTRPLKLFLQQNLINIDLLPQFLFILFSPVSAVFRDRDELRMNVNQQPHMASPYGQPQPGYQGYPQPGYGGGHVPSGYPAQYAPYNGPGSAYQQGPPQGCSPYASFPSKTLATNLVSDLSSSSPLDLGMRGPPTSGAPPVSGAQSYSQFGQGETQNGPPPMGAPPQRPPVSQTYTPGAVNLSGPQPPFSQQFGAPPVSMQQMTNQMASMQVGSTAPSPAGPGYAPPSVSQAAMSAPYTPAAPPSFPPTSAAPSQPPPTEAVARPPPQSYYGAPPPAQQPFPNAVPPFSSTGPTQPQAPPPVSPQSFPQAPPVSQPPFSTAQVPPGPTQSYGGPLPPTQPSFSRPLLPTSQPSTFPAGPPPTSTPSQLPGVMQPQPPVSQPSPYHSGPHPTSTGFPPQVGAPPRPPFAGMQGPPMAPQGPPLASQGPPMVQANHVPPTQPGMPPGPISASMSGPPPQPGMQGYPPQQNGAFGQVRGPQPGYTGPYPGQPNYGAPPAAPAPAPPATKRLDPDSVPSPQASDMPPVQKTRHRIDPDAIPSPIQVIEDDKANKGSEPFTTGVRGQAPPLVTTKFQVKDQGNASPRYIRCTAYNMPCNSDMAKQSQVPLAAVIKPLAPLPPDETPPYLVDHGESGPIRCNRCKAYMCPYMQFIEGGRRFQCGFCSCVTEVPPHYFQHLDHTGKRVDCYDRPELSMGSYEFMATVDYCKNNKIPQPPAFIFLIDVSYNAVKNGMVGIVCQELKTLLDYLPRENPDVESNIRVGFVTYNKVLHFYNVKASLAQPQMMVVSDVADMFVPLLDGFLVNVSESRVVIESLLDQIPEMFADTRETETVFGPVIQAGLEALKAADCAGKLFVFHSSLPIAEAPGKLKNREDKKLVGTDKEKSLFQPQVSFYNTLAKECVVQGCCVDLFLFPNQYVDVATLGVVPTSTGGSIYKYTYFQASSDQERFLNDLRRDVQKPMGFDAVMRVRTSTGIRATDFFGSFYMSNTTDVELAGLDCDKTVTVEFRHDDKLSEETGALMQCAVLYTSCSGQRRLRIHNMAVNCCSQLADLYRNCETDTVINFFAKYAYRSVLSSPIKNVRDSLVNQCAQILACYRKNCASPSSAGQLILPECMKLLPVYLNCVLKSDVLQPGADISLDDRAYLRQLVSTMDVSESHVFFYPRLLPLQKLDVESISVPVAVRDSEERLSRGGVYLLENGLNIFLWVGVNAQQELLQNIFGTPAFGQIDPNMTSLPALDNPFSKRLREIIESVRAQRSRYMKLMVVKQEDKLELIFKHFLVEDKSNNGGASYVDFLCHMHKEIRQLLS</sequence>
<feature type="domain" description="Sec23/Sec24 beta-sandwich" evidence="13">
    <location>
        <begin position="982"/>
        <end position="1065"/>
    </location>
</feature>
<evidence type="ECO:0000256" key="3">
    <source>
        <dbReference type="ARBA" id="ARBA00004514"/>
    </source>
</evidence>
<feature type="region of interest" description="Disordered" evidence="8">
    <location>
        <begin position="232"/>
        <end position="556"/>
    </location>
</feature>
<dbReference type="GO" id="GO:0006886">
    <property type="term" value="P:intracellular protein transport"/>
    <property type="evidence" value="ECO:0007669"/>
    <property type="project" value="InterPro"/>
</dbReference>
<feature type="region of interest" description="Disordered" evidence="8">
    <location>
        <begin position="73"/>
        <end position="100"/>
    </location>
</feature>
<dbReference type="InterPro" id="IPR006895">
    <property type="entry name" value="Znf_Sec23_Sec24"/>
</dbReference>
<feature type="compositionally biased region" description="Pro residues" evidence="8">
    <location>
        <begin position="278"/>
        <end position="309"/>
    </location>
</feature>
<dbReference type="Gene3D" id="3.40.20.10">
    <property type="entry name" value="Severin"/>
    <property type="match status" value="1"/>
</dbReference>
<evidence type="ECO:0000256" key="4">
    <source>
        <dbReference type="ARBA" id="ARBA00008334"/>
    </source>
</evidence>
<dbReference type="InterPro" id="IPR041742">
    <property type="entry name" value="Sec24-like_trunk_dom"/>
</dbReference>
<evidence type="ECO:0000256" key="1">
    <source>
        <dbReference type="ARBA" id="ARBA00004299"/>
    </source>
</evidence>
<dbReference type="SUPFAM" id="SSF82754">
    <property type="entry name" value="C-terminal, gelsolin-like domain of Sec23/24"/>
    <property type="match status" value="1"/>
</dbReference>
<dbReference type="InterPro" id="IPR029006">
    <property type="entry name" value="ADF-H/Gelsolin-like_dom_sf"/>
</dbReference>
<comment type="similarity">
    <text evidence="4">Belongs to the SEC23/SEC24 family. SEC24 subfamily.</text>
</comment>
<dbReference type="InterPro" id="IPR012990">
    <property type="entry name" value="Beta-sandwich_Sec23_24"/>
</dbReference>
<dbReference type="SUPFAM" id="SSF82919">
    <property type="entry name" value="Zn-finger domain of Sec23/24"/>
    <property type="match status" value="1"/>
</dbReference>
<dbReference type="PANTHER" id="PTHR13803:SF5">
    <property type="entry name" value="PROTEIN TRANSPORT PROTEIN SEC24C"/>
    <property type="match status" value="1"/>
</dbReference>
<evidence type="ECO:0000259" key="13">
    <source>
        <dbReference type="Pfam" id="PF08033"/>
    </source>
</evidence>
<dbReference type="CDD" id="cd01479">
    <property type="entry name" value="Sec24-like"/>
    <property type="match status" value="1"/>
</dbReference>
<dbReference type="GO" id="GO:0000149">
    <property type="term" value="F:SNARE binding"/>
    <property type="evidence" value="ECO:0007669"/>
    <property type="project" value="TreeGrafter"/>
</dbReference>
<evidence type="ECO:0000256" key="5">
    <source>
        <dbReference type="ARBA" id="ARBA00022448"/>
    </source>
</evidence>
<keyword evidence="7" id="KW-0968">Cytoplasmic vesicle</keyword>
<feature type="domain" description="Gelsolin-like" evidence="9">
    <location>
        <begin position="1198"/>
        <end position="1270"/>
    </location>
</feature>
<dbReference type="GO" id="GO:0090110">
    <property type="term" value="P:COPII-coated vesicle cargo loading"/>
    <property type="evidence" value="ECO:0007669"/>
    <property type="project" value="TreeGrafter"/>
</dbReference>
<feature type="compositionally biased region" description="Polar residues" evidence="8">
    <location>
        <begin position="167"/>
        <end position="181"/>
    </location>
</feature>
<reference evidence="14" key="2">
    <citation type="submission" date="2025-09" db="UniProtKB">
        <authorList>
            <consortium name="Ensembl"/>
        </authorList>
    </citation>
    <scope>IDENTIFICATION</scope>
</reference>
<dbReference type="InterPro" id="IPR006900">
    <property type="entry name" value="Sec23/24_helical_dom"/>
</dbReference>
<dbReference type="PANTHER" id="PTHR13803">
    <property type="entry name" value="SEC24-RELATED PROTEIN"/>
    <property type="match status" value="1"/>
</dbReference>
<feature type="domain" description="Zinc finger Sec23/Sec24-type" evidence="10">
    <location>
        <begin position="656"/>
        <end position="694"/>
    </location>
</feature>
<feature type="region of interest" description="Disordered" evidence="8">
    <location>
        <begin position="145"/>
        <end position="220"/>
    </location>
</feature>
<dbReference type="InterPro" id="IPR050550">
    <property type="entry name" value="SEC23_SEC24_subfamily"/>
</dbReference>
<dbReference type="GO" id="GO:0008270">
    <property type="term" value="F:zinc ion binding"/>
    <property type="evidence" value="ECO:0007669"/>
    <property type="project" value="InterPro"/>
</dbReference>
<evidence type="ECO:0000313" key="14">
    <source>
        <dbReference type="Ensembl" id="ENSCCRP00010093292.1"/>
    </source>
</evidence>
<organism evidence="14 15">
    <name type="scientific">Cyprinus carpio</name>
    <name type="common">Common carp</name>
    <dbReference type="NCBI Taxonomy" id="7962"/>
    <lineage>
        <taxon>Eukaryota</taxon>
        <taxon>Metazoa</taxon>
        <taxon>Chordata</taxon>
        <taxon>Craniata</taxon>
        <taxon>Vertebrata</taxon>
        <taxon>Euteleostomi</taxon>
        <taxon>Actinopterygii</taxon>
        <taxon>Neopterygii</taxon>
        <taxon>Teleostei</taxon>
        <taxon>Ostariophysi</taxon>
        <taxon>Cypriniformes</taxon>
        <taxon>Cyprinidae</taxon>
        <taxon>Cyprininae</taxon>
        <taxon>Cyprinus</taxon>
    </lineage>
</organism>
<dbReference type="SUPFAM" id="SSF53300">
    <property type="entry name" value="vWA-like"/>
    <property type="match status" value="1"/>
</dbReference>
<name>A0A8C1NQM5_CYPCA</name>
<dbReference type="SUPFAM" id="SSF81995">
    <property type="entry name" value="beta-sandwich domain of Sec23/24"/>
    <property type="match status" value="1"/>
</dbReference>
<evidence type="ECO:0000259" key="11">
    <source>
        <dbReference type="Pfam" id="PF04811"/>
    </source>
</evidence>
<evidence type="ECO:0000256" key="2">
    <source>
        <dbReference type="ARBA" id="ARBA00004397"/>
    </source>
</evidence>
<evidence type="ECO:0000259" key="9">
    <source>
        <dbReference type="Pfam" id="PF00626"/>
    </source>
</evidence>
<dbReference type="InterPro" id="IPR006896">
    <property type="entry name" value="Sec23/24_trunk_dom"/>
</dbReference>
<evidence type="ECO:0000259" key="10">
    <source>
        <dbReference type="Pfam" id="PF04810"/>
    </source>
</evidence>
<dbReference type="Ensembl" id="ENSCCRT00010103461.1">
    <property type="protein sequence ID" value="ENSCCRP00010093292.1"/>
    <property type="gene ID" value="ENSCCRG00010037686.1"/>
</dbReference>
<dbReference type="Pfam" id="PF04815">
    <property type="entry name" value="Sec23_helical"/>
    <property type="match status" value="1"/>
</dbReference>
<dbReference type="Pfam" id="PF08033">
    <property type="entry name" value="Sec23_BS"/>
    <property type="match status" value="1"/>
</dbReference>
<dbReference type="GO" id="GO:0070971">
    <property type="term" value="C:endoplasmic reticulum exit site"/>
    <property type="evidence" value="ECO:0007669"/>
    <property type="project" value="TreeGrafter"/>
</dbReference>
<dbReference type="FunFam" id="3.40.50.410:FF:000020">
    <property type="entry name" value="protein transport protein Sec24D isoform X1"/>
    <property type="match status" value="1"/>
</dbReference>
<accession>A0A8C1NQM5</accession>
<protein>
    <submittedName>
        <fullName evidence="14">SEC24 homolog C, COPII coat complex component</fullName>
    </submittedName>
</protein>
<dbReference type="Gene3D" id="2.30.30.380">
    <property type="entry name" value="Zn-finger domain of Sec23/24"/>
    <property type="match status" value="1"/>
</dbReference>
<feature type="compositionally biased region" description="Low complexity" evidence="8">
    <location>
        <begin position="483"/>
        <end position="493"/>
    </location>
</feature>
<dbReference type="GO" id="GO:0005829">
    <property type="term" value="C:cytosol"/>
    <property type="evidence" value="ECO:0007669"/>
    <property type="project" value="UniProtKB-SubCell"/>
</dbReference>
<evidence type="ECO:0000256" key="8">
    <source>
        <dbReference type="SAM" id="MobiDB-lite"/>
    </source>
</evidence>
<dbReference type="SUPFAM" id="SSF81811">
    <property type="entry name" value="Helical domain of Sec23/24"/>
    <property type="match status" value="1"/>
</dbReference>
<proteinExistence type="inferred from homology"/>
<comment type="subcellular location">
    <subcellularLocation>
        <location evidence="3">Cytoplasm</location>
        <location evidence="3">Cytosol</location>
    </subcellularLocation>
    <subcellularLocation>
        <location evidence="1">Cytoplasmic vesicle</location>
        <location evidence="1">COPII-coated vesicle membrane</location>
        <topology evidence="1">Peripheral membrane protein</topology>
        <orientation evidence="1">Cytoplasmic side</orientation>
    </subcellularLocation>
    <subcellularLocation>
        <location evidence="2">Endoplasmic reticulum membrane</location>
        <topology evidence="2">Peripheral membrane protein</topology>
        <orientation evidence="2">Cytoplasmic side</orientation>
    </subcellularLocation>
</comment>
<dbReference type="InterPro" id="IPR036175">
    <property type="entry name" value="Sec23/24_helical_dom_sf"/>
</dbReference>
<evidence type="ECO:0000259" key="12">
    <source>
        <dbReference type="Pfam" id="PF04815"/>
    </source>
</evidence>
<keyword evidence="6" id="KW-0653">Protein transport</keyword>
<dbReference type="InterPro" id="IPR007123">
    <property type="entry name" value="Gelsolin-like_dom"/>
</dbReference>
<keyword evidence="5" id="KW-0813">Transport</keyword>
<dbReference type="Pfam" id="PF04811">
    <property type="entry name" value="Sec23_trunk"/>
    <property type="match status" value="1"/>
</dbReference>
<evidence type="ECO:0000256" key="7">
    <source>
        <dbReference type="ARBA" id="ARBA00023329"/>
    </source>
</evidence>
<dbReference type="Pfam" id="PF04810">
    <property type="entry name" value="zf-Sec23_Sec24"/>
    <property type="match status" value="1"/>
</dbReference>
<feature type="domain" description="Sec23/Sec24 trunk" evidence="11">
    <location>
        <begin position="733"/>
        <end position="977"/>
    </location>
</feature>
<feature type="compositionally biased region" description="Low complexity" evidence="8">
    <location>
        <begin position="237"/>
        <end position="263"/>
    </location>
</feature>
<feature type="compositionally biased region" description="Pro residues" evidence="8">
    <location>
        <begin position="461"/>
        <end position="470"/>
    </location>
</feature>
<feature type="compositionally biased region" description="Low complexity" evidence="8">
    <location>
        <begin position="310"/>
        <end position="319"/>
    </location>
</feature>
<dbReference type="InterPro" id="IPR036465">
    <property type="entry name" value="vWFA_dom_sf"/>
</dbReference>
<evidence type="ECO:0000313" key="15">
    <source>
        <dbReference type="Proteomes" id="UP000694427"/>
    </source>
</evidence>
<feature type="domain" description="Sec23/Sec24 helical" evidence="12">
    <location>
        <begin position="1078"/>
        <end position="1177"/>
    </location>
</feature>
<dbReference type="InterPro" id="IPR036180">
    <property type="entry name" value="Gelsolin-like_dom_sf"/>
</dbReference>
<dbReference type="Gene3D" id="3.40.50.410">
    <property type="entry name" value="von Willebrand factor, type A domain"/>
    <property type="match status" value="1"/>
</dbReference>
<dbReference type="Gene3D" id="2.60.40.1670">
    <property type="entry name" value="beta-sandwich domain of Sec23/24"/>
    <property type="match status" value="1"/>
</dbReference>
<dbReference type="FunFam" id="2.30.30.380:FF:000003">
    <property type="entry name" value="SEC24 homolog D, COPII coat complex component"/>
    <property type="match status" value="1"/>
</dbReference>
<dbReference type="Pfam" id="PF00626">
    <property type="entry name" value="Gelsolin"/>
    <property type="match status" value="1"/>
</dbReference>